<dbReference type="SUPFAM" id="SSF53300">
    <property type="entry name" value="vWA-like"/>
    <property type="match status" value="1"/>
</dbReference>
<dbReference type="PANTHER" id="PTHR39338:SF6">
    <property type="entry name" value="BLL5662 PROTEIN"/>
    <property type="match status" value="1"/>
</dbReference>
<organism evidence="2 3">
    <name type="scientific">Thermohalobaculum xanthum</name>
    <dbReference type="NCBI Taxonomy" id="2753746"/>
    <lineage>
        <taxon>Bacteria</taxon>
        <taxon>Pseudomonadati</taxon>
        <taxon>Pseudomonadota</taxon>
        <taxon>Alphaproteobacteria</taxon>
        <taxon>Rhodobacterales</taxon>
        <taxon>Paracoccaceae</taxon>
        <taxon>Thermohalobaculum</taxon>
    </lineage>
</organism>
<gene>
    <name evidence="2" type="ORF">H0I76_09760</name>
</gene>
<keyword evidence="3" id="KW-1185">Reference proteome</keyword>
<dbReference type="Proteomes" id="UP000655420">
    <property type="component" value="Unassembled WGS sequence"/>
</dbReference>
<dbReference type="Pfam" id="PF05762">
    <property type="entry name" value="VWA_CoxE"/>
    <property type="match status" value="1"/>
</dbReference>
<dbReference type="CDD" id="cd00198">
    <property type="entry name" value="vWFA"/>
    <property type="match status" value="1"/>
</dbReference>
<protein>
    <submittedName>
        <fullName evidence="2">VWA domain-containing protein</fullName>
    </submittedName>
</protein>
<dbReference type="RefSeq" id="WP_200609679.1">
    <property type="nucleotide sequence ID" value="NZ_JAEHHL010000005.1"/>
</dbReference>
<feature type="compositionally biased region" description="Acidic residues" evidence="1">
    <location>
        <begin position="125"/>
        <end position="135"/>
    </location>
</feature>
<reference evidence="2" key="1">
    <citation type="submission" date="2020-12" db="EMBL/GenBank/DDBJ databases">
        <title>Bacterial taxonomy.</title>
        <authorList>
            <person name="Pan X."/>
        </authorList>
    </citation>
    <scope>NUCLEOTIDE SEQUENCE</scope>
    <source>
        <strain evidence="2">M0105</strain>
    </source>
</reference>
<comment type="caution">
    <text evidence="2">The sequence shown here is derived from an EMBL/GenBank/DDBJ whole genome shotgun (WGS) entry which is preliminary data.</text>
</comment>
<evidence type="ECO:0000256" key="1">
    <source>
        <dbReference type="SAM" id="MobiDB-lite"/>
    </source>
</evidence>
<dbReference type="EMBL" id="JAEHHL010000005">
    <property type="protein sequence ID" value="MBK0399476.1"/>
    <property type="molecule type" value="Genomic_DNA"/>
</dbReference>
<evidence type="ECO:0000313" key="2">
    <source>
        <dbReference type="EMBL" id="MBK0399476.1"/>
    </source>
</evidence>
<dbReference type="PANTHER" id="PTHR39338">
    <property type="entry name" value="BLL5662 PROTEIN-RELATED"/>
    <property type="match status" value="1"/>
</dbReference>
<dbReference type="AlphaFoldDB" id="A0A8J7M6I0"/>
<dbReference type="InterPro" id="IPR008912">
    <property type="entry name" value="Uncharacterised_CoxE"/>
</dbReference>
<proteinExistence type="predicted"/>
<dbReference type="PIRSF" id="PIRSF010256">
    <property type="entry name" value="CoxE_vWa"/>
    <property type="match status" value="1"/>
</dbReference>
<evidence type="ECO:0000313" key="3">
    <source>
        <dbReference type="Proteomes" id="UP000655420"/>
    </source>
</evidence>
<feature type="region of interest" description="Disordered" evidence="1">
    <location>
        <begin position="107"/>
        <end position="139"/>
    </location>
</feature>
<dbReference type="InterPro" id="IPR036465">
    <property type="entry name" value="vWFA_dom_sf"/>
</dbReference>
<dbReference type="Gene3D" id="3.40.50.410">
    <property type="entry name" value="von Willebrand factor, type A domain"/>
    <property type="match status" value="1"/>
</dbReference>
<accession>A0A8J7M6I0</accession>
<name>A0A8J7M6I0_9RHOB</name>
<sequence>MRTTRFPARASGIAERVAGFIAHLRLNGIVAGPGETADALAALGHVAALDPAEARLAFRAVLAHDVESAGRFDDLFDAYWFNAGRTRGGEEHRAARVTPAQRPALWRAHFGDDATTPSPGAEATGPDDNDSEADGTDGRLIATRTRSLVQRDLRGLMDPEILAAAERVAHDLARCLRDRRSRRRRAAKRGAALDLRRVLRRSLARGGEPLDLFRRRRPDRAMRIVALCDVSGSMTAYARVFLAFLKGLIDADTTADAYLFHTRLMRVTPAMRDRDPLRAAARLSLMAEGFGGGTNIAGAIGAFCDAHAARAVNGRTVVLILSDGYCTGTPGELAAALQRLGRRAGRIVWLNPLAGWQGYEPVARGMAAARPHLDALLPANSIASLAALEPEFAKL</sequence>
<dbReference type="InterPro" id="IPR011195">
    <property type="entry name" value="UCP010256"/>
</dbReference>